<dbReference type="SUPFAM" id="SSF55874">
    <property type="entry name" value="ATPase domain of HSP90 chaperone/DNA topoisomerase II/histidine kinase"/>
    <property type="match status" value="1"/>
</dbReference>
<evidence type="ECO:0000256" key="2">
    <source>
        <dbReference type="ARBA" id="ARBA00004370"/>
    </source>
</evidence>
<evidence type="ECO:0000256" key="9">
    <source>
        <dbReference type="SAM" id="Phobius"/>
    </source>
</evidence>
<dbReference type="SMART" id="SM00388">
    <property type="entry name" value="HisKA"/>
    <property type="match status" value="1"/>
</dbReference>
<dbReference type="GO" id="GO:0016036">
    <property type="term" value="P:cellular response to phosphate starvation"/>
    <property type="evidence" value="ECO:0007669"/>
    <property type="project" value="TreeGrafter"/>
</dbReference>
<accession>A0A1M7XYF7</accession>
<dbReference type="PRINTS" id="PR00344">
    <property type="entry name" value="BCTRLSENSOR"/>
</dbReference>
<dbReference type="InterPro" id="IPR003594">
    <property type="entry name" value="HATPase_dom"/>
</dbReference>
<gene>
    <name evidence="11" type="ORF">SAMN02745217_00380</name>
</gene>
<dbReference type="PANTHER" id="PTHR45453">
    <property type="entry name" value="PHOSPHATE REGULON SENSOR PROTEIN PHOR"/>
    <property type="match status" value="1"/>
</dbReference>
<evidence type="ECO:0000256" key="4">
    <source>
        <dbReference type="ARBA" id="ARBA00022553"/>
    </source>
</evidence>
<evidence type="ECO:0000256" key="7">
    <source>
        <dbReference type="ARBA" id="ARBA00023012"/>
    </source>
</evidence>
<evidence type="ECO:0000259" key="10">
    <source>
        <dbReference type="PROSITE" id="PS50109"/>
    </source>
</evidence>
<feature type="coiled-coil region" evidence="8">
    <location>
        <begin position="209"/>
        <end position="236"/>
    </location>
</feature>
<dbReference type="EC" id="2.7.13.3" evidence="3"/>
<evidence type="ECO:0000313" key="12">
    <source>
        <dbReference type="Proteomes" id="UP000184612"/>
    </source>
</evidence>
<dbReference type="InterPro" id="IPR036097">
    <property type="entry name" value="HisK_dim/P_sf"/>
</dbReference>
<dbReference type="AlphaFoldDB" id="A0A1M7XYF7"/>
<keyword evidence="9" id="KW-0812">Transmembrane</keyword>
<dbReference type="CDD" id="cd00082">
    <property type="entry name" value="HisKA"/>
    <property type="match status" value="1"/>
</dbReference>
<keyword evidence="9" id="KW-1133">Transmembrane helix</keyword>
<dbReference type="EMBL" id="FRFD01000003">
    <property type="protein sequence ID" value="SHO43855.1"/>
    <property type="molecule type" value="Genomic_DNA"/>
</dbReference>
<dbReference type="InterPro" id="IPR003661">
    <property type="entry name" value="HisK_dim/P_dom"/>
</dbReference>
<reference evidence="11 12" key="1">
    <citation type="submission" date="2016-12" db="EMBL/GenBank/DDBJ databases">
        <authorList>
            <person name="Song W.-J."/>
            <person name="Kurnit D.M."/>
        </authorList>
    </citation>
    <scope>NUCLEOTIDE SEQUENCE [LARGE SCALE GENOMIC DNA]</scope>
    <source>
        <strain evidence="11 12">DSM 12503</strain>
    </source>
</reference>
<sequence>MEKKDIKLGACIMLICVLLSGSLAMIAGALHYADSQYDILSNLAQKLISRYPNDEQSIIRMIKENSDIYHRVQSDKDNYLSLYGYEVKDFAIGYLKKMLPVVIMAASLAIGLVFALFYLVKKNERERIEVLTRYLERLNMGREVSILPNKEDPFSGLQDEIYKTVTMLYKTREEAVAAKKNYADNLANIAHQMKTPLTSMSLMTQLIKADRKEEYVEQLQKQIERLTKLEEALLLLSRIDAGVLELEKENVDVYTILRLSVEGLEELPIAKALEIKLENRGAVSYMGDKEWSIEAFTNLIKNCMEYAKNGITIEYIQNPIYTEIKVWDDGAGFAEQDLPHIFERFYRGGRAKEGGIGIGLALAKSLIAMQNGCVEAKNLPAGGACFAVRFYCH</sequence>
<dbReference type="InterPro" id="IPR036890">
    <property type="entry name" value="HATPase_C_sf"/>
</dbReference>
<dbReference type="Pfam" id="PF02518">
    <property type="entry name" value="HATPase_c"/>
    <property type="match status" value="1"/>
</dbReference>
<comment type="subcellular location">
    <subcellularLocation>
        <location evidence="2">Membrane</location>
    </subcellularLocation>
</comment>
<dbReference type="OrthoDB" id="9806130at2"/>
<feature type="transmembrane region" description="Helical" evidence="9">
    <location>
        <begin position="12"/>
        <end position="33"/>
    </location>
</feature>
<organism evidence="11 12">
    <name type="scientific">Anaerocolumna xylanovorans DSM 12503</name>
    <dbReference type="NCBI Taxonomy" id="1121345"/>
    <lineage>
        <taxon>Bacteria</taxon>
        <taxon>Bacillati</taxon>
        <taxon>Bacillota</taxon>
        <taxon>Clostridia</taxon>
        <taxon>Lachnospirales</taxon>
        <taxon>Lachnospiraceae</taxon>
        <taxon>Anaerocolumna</taxon>
    </lineage>
</organism>
<evidence type="ECO:0000256" key="5">
    <source>
        <dbReference type="ARBA" id="ARBA00022679"/>
    </source>
</evidence>
<keyword evidence="7" id="KW-0902">Two-component regulatory system</keyword>
<proteinExistence type="predicted"/>
<dbReference type="InterPro" id="IPR005467">
    <property type="entry name" value="His_kinase_dom"/>
</dbReference>
<dbReference type="GO" id="GO:0005886">
    <property type="term" value="C:plasma membrane"/>
    <property type="evidence" value="ECO:0007669"/>
    <property type="project" value="TreeGrafter"/>
</dbReference>
<dbReference type="InterPro" id="IPR004358">
    <property type="entry name" value="Sig_transdc_His_kin-like_C"/>
</dbReference>
<name>A0A1M7XYF7_9FIRM</name>
<feature type="domain" description="Histidine kinase" evidence="10">
    <location>
        <begin position="188"/>
        <end position="393"/>
    </location>
</feature>
<dbReference type="CDD" id="cd00075">
    <property type="entry name" value="HATPase"/>
    <property type="match status" value="1"/>
</dbReference>
<evidence type="ECO:0000256" key="1">
    <source>
        <dbReference type="ARBA" id="ARBA00000085"/>
    </source>
</evidence>
<dbReference type="InterPro" id="IPR050351">
    <property type="entry name" value="BphY/WalK/GraS-like"/>
</dbReference>
<evidence type="ECO:0000313" key="11">
    <source>
        <dbReference type="EMBL" id="SHO43855.1"/>
    </source>
</evidence>
<protein>
    <recommendedName>
        <fullName evidence="3">histidine kinase</fullName>
        <ecNumber evidence="3">2.7.13.3</ecNumber>
    </recommendedName>
</protein>
<dbReference type="STRING" id="1121345.SAMN02745217_00380"/>
<evidence type="ECO:0000256" key="6">
    <source>
        <dbReference type="ARBA" id="ARBA00022777"/>
    </source>
</evidence>
<keyword evidence="4" id="KW-0597">Phosphoprotein</keyword>
<dbReference type="Gene3D" id="3.30.565.10">
    <property type="entry name" value="Histidine kinase-like ATPase, C-terminal domain"/>
    <property type="match status" value="1"/>
</dbReference>
<dbReference type="SMART" id="SM00387">
    <property type="entry name" value="HATPase_c"/>
    <property type="match status" value="1"/>
</dbReference>
<evidence type="ECO:0000256" key="3">
    <source>
        <dbReference type="ARBA" id="ARBA00012438"/>
    </source>
</evidence>
<keyword evidence="6 11" id="KW-0418">Kinase</keyword>
<dbReference type="Proteomes" id="UP000184612">
    <property type="component" value="Unassembled WGS sequence"/>
</dbReference>
<dbReference type="SUPFAM" id="SSF47384">
    <property type="entry name" value="Homodimeric domain of signal transducing histidine kinase"/>
    <property type="match status" value="1"/>
</dbReference>
<keyword evidence="5" id="KW-0808">Transferase</keyword>
<comment type="catalytic activity">
    <reaction evidence="1">
        <text>ATP + protein L-histidine = ADP + protein N-phospho-L-histidine.</text>
        <dbReference type="EC" id="2.7.13.3"/>
    </reaction>
</comment>
<dbReference type="Pfam" id="PF00512">
    <property type="entry name" value="HisKA"/>
    <property type="match status" value="1"/>
</dbReference>
<dbReference type="PANTHER" id="PTHR45453:SF1">
    <property type="entry name" value="PHOSPHATE REGULON SENSOR PROTEIN PHOR"/>
    <property type="match status" value="1"/>
</dbReference>
<keyword evidence="12" id="KW-1185">Reference proteome</keyword>
<keyword evidence="9" id="KW-0472">Membrane</keyword>
<feature type="transmembrane region" description="Helical" evidence="9">
    <location>
        <begin position="98"/>
        <end position="120"/>
    </location>
</feature>
<dbReference type="PROSITE" id="PS50109">
    <property type="entry name" value="HIS_KIN"/>
    <property type="match status" value="1"/>
</dbReference>
<dbReference type="RefSeq" id="WP_084558405.1">
    <property type="nucleotide sequence ID" value="NZ_FRFD01000003.1"/>
</dbReference>
<dbReference type="Gene3D" id="1.10.287.130">
    <property type="match status" value="1"/>
</dbReference>
<evidence type="ECO:0000256" key="8">
    <source>
        <dbReference type="SAM" id="Coils"/>
    </source>
</evidence>
<dbReference type="GO" id="GO:0000155">
    <property type="term" value="F:phosphorelay sensor kinase activity"/>
    <property type="evidence" value="ECO:0007669"/>
    <property type="project" value="InterPro"/>
</dbReference>
<dbReference type="GO" id="GO:0004721">
    <property type="term" value="F:phosphoprotein phosphatase activity"/>
    <property type="evidence" value="ECO:0007669"/>
    <property type="project" value="TreeGrafter"/>
</dbReference>
<keyword evidence="8" id="KW-0175">Coiled coil</keyword>